<dbReference type="Proteomes" id="UP001595882">
    <property type="component" value="Unassembled WGS sequence"/>
</dbReference>
<keyword evidence="2" id="KW-1185">Reference proteome</keyword>
<gene>
    <name evidence="1" type="ORF">ACFOY7_13480</name>
</gene>
<accession>A0ABV8WXA1</accession>
<evidence type="ECO:0008006" key="3">
    <source>
        <dbReference type="Google" id="ProtNLM"/>
    </source>
</evidence>
<protein>
    <recommendedName>
        <fullName evidence="3">Integrase catalytic domain-containing protein</fullName>
    </recommendedName>
</protein>
<organism evidence="1 2">
    <name type="scientific">Gracilibacillus xinjiangensis</name>
    <dbReference type="NCBI Taxonomy" id="1193282"/>
    <lineage>
        <taxon>Bacteria</taxon>
        <taxon>Bacillati</taxon>
        <taxon>Bacillota</taxon>
        <taxon>Bacilli</taxon>
        <taxon>Bacillales</taxon>
        <taxon>Bacillaceae</taxon>
        <taxon>Gracilibacillus</taxon>
    </lineage>
</organism>
<sequence>MFNIDSGSEFKNQSIEQALETLVLNEKGTPYDNAIAEATFKKSFDLVVTHKVRSISSPPKIDLFC</sequence>
<dbReference type="RefSeq" id="WP_390252619.1">
    <property type="nucleotide sequence ID" value="NZ_JBHSDT010000008.1"/>
</dbReference>
<evidence type="ECO:0000313" key="1">
    <source>
        <dbReference type="EMBL" id="MFC4404080.1"/>
    </source>
</evidence>
<reference evidence="2" key="1">
    <citation type="journal article" date="2019" name="Int. J. Syst. Evol. Microbiol.">
        <title>The Global Catalogue of Microorganisms (GCM) 10K type strain sequencing project: providing services to taxonomists for standard genome sequencing and annotation.</title>
        <authorList>
            <consortium name="The Broad Institute Genomics Platform"/>
            <consortium name="The Broad Institute Genome Sequencing Center for Infectious Disease"/>
            <person name="Wu L."/>
            <person name="Ma J."/>
        </authorList>
    </citation>
    <scope>NUCLEOTIDE SEQUENCE [LARGE SCALE GENOMIC DNA]</scope>
    <source>
        <strain evidence="2">CCUG 37865</strain>
    </source>
</reference>
<comment type="caution">
    <text evidence="1">The sequence shown here is derived from an EMBL/GenBank/DDBJ whole genome shotgun (WGS) entry which is preliminary data.</text>
</comment>
<dbReference type="EMBL" id="JBHSDT010000008">
    <property type="protein sequence ID" value="MFC4404080.1"/>
    <property type="molecule type" value="Genomic_DNA"/>
</dbReference>
<evidence type="ECO:0000313" key="2">
    <source>
        <dbReference type="Proteomes" id="UP001595882"/>
    </source>
</evidence>
<proteinExistence type="predicted"/>
<name>A0ABV8WXA1_9BACI</name>